<dbReference type="FunFam" id="1.10.10.10:FF:000022">
    <property type="entry name" value="Histone acetyltransferase"/>
    <property type="match status" value="1"/>
</dbReference>
<evidence type="ECO:0000256" key="16">
    <source>
        <dbReference type="ARBA" id="ARBA00047787"/>
    </source>
</evidence>
<feature type="compositionally biased region" description="Basic and acidic residues" evidence="19">
    <location>
        <begin position="273"/>
        <end position="284"/>
    </location>
</feature>
<dbReference type="InterPro" id="IPR025995">
    <property type="entry name" value="Tudor-knot"/>
</dbReference>
<evidence type="ECO:0000256" key="8">
    <source>
        <dbReference type="ARBA" id="ARBA00023015"/>
    </source>
</evidence>
<dbReference type="GeneID" id="42005699"/>
<evidence type="ECO:0000256" key="1">
    <source>
        <dbReference type="ARBA" id="ARBA00004123"/>
    </source>
</evidence>
<dbReference type="PANTHER" id="PTHR10615">
    <property type="entry name" value="HISTONE ACETYLTRANSFERASE"/>
    <property type="match status" value="1"/>
</dbReference>
<dbReference type="SUPFAM" id="SSF55729">
    <property type="entry name" value="Acyl-CoA N-acyltransferases (Nat)"/>
    <property type="match status" value="1"/>
</dbReference>
<keyword evidence="5" id="KW-0227">DNA damage</keyword>
<dbReference type="RefSeq" id="XP_031023668.1">
    <property type="nucleotide sequence ID" value="XM_031170402.1"/>
</dbReference>
<feature type="compositionally biased region" description="Basic and acidic residues" evidence="19">
    <location>
        <begin position="187"/>
        <end position="196"/>
    </location>
</feature>
<evidence type="ECO:0000256" key="17">
    <source>
        <dbReference type="ARBA" id="ARBA00048940"/>
    </source>
</evidence>
<gene>
    <name evidence="21" type="ORF">SmJEL517_g04474</name>
</gene>
<keyword evidence="12" id="KW-0539">Nucleus</keyword>
<dbReference type="GO" id="GO:0004402">
    <property type="term" value="F:histone acetyltransferase activity"/>
    <property type="evidence" value="ECO:0007669"/>
    <property type="project" value="InterPro"/>
</dbReference>
<dbReference type="InterPro" id="IPR036388">
    <property type="entry name" value="WH-like_DNA-bd_sf"/>
</dbReference>
<feature type="region of interest" description="Disordered" evidence="19">
    <location>
        <begin position="76"/>
        <end position="290"/>
    </location>
</feature>
<dbReference type="InterPro" id="IPR040706">
    <property type="entry name" value="Zf-MYST"/>
</dbReference>
<feature type="compositionally biased region" description="Acidic residues" evidence="19">
    <location>
        <begin position="235"/>
        <end position="249"/>
    </location>
</feature>
<keyword evidence="8" id="KW-0805">Transcription regulation</keyword>
<keyword evidence="6" id="KW-0156">Chromatin regulator</keyword>
<evidence type="ECO:0000313" key="22">
    <source>
        <dbReference type="Proteomes" id="UP000319731"/>
    </source>
</evidence>
<dbReference type="GO" id="GO:0006281">
    <property type="term" value="P:DNA repair"/>
    <property type="evidence" value="ECO:0007669"/>
    <property type="project" value="UniProtKB-KW"/>
</dbReference>
<evidence type="ECO:0000256" key="14">
    <source>
        <dbReference type="ARBA" id="ARBA00047557"/>
    </source>
</evidence>
<dbReference type="EMBL" id="QEAO01000030">
    <property type="protein sequence ID" value="TPX32460.1"/>
    <property type="molecule type" value="Genomic_DNA"/>
</dbReference>
<dbReference type="OrthoDB" id="787137at2759"/>
<keyword evidence="7" id="KW-0007">Acetylation</keyword>
<reference evidence="21 22" key="1">
    <citation type="journal article" date="2019" name="Sci. Rep.">
        <title>Comparative genomics of chytrid fungi reveal insights into the obligate biotrophic and pathogenic lifestyle of Synchytrium endobioticum.</title>
        <authorList>
            <person name="van de Vossenberg B.T.L.H."/>
            <person name="Warris S."/>
            <person name="Nguyen H.D.T."/>
            <person name="van Gent-Pelzer M.P.E."/>
            <person name="Joly D.L."/>
            <person name="van de Geest H.C."/>
            <person name="Bonants P.J.M."/>
            <person name="Smith D.S."/>
            <person name="Levesque C.A."/>
            <person name="van der Lee T.A.J."/>
        </authorList>
    </citation>
    <scope>NUCLEOTIDE SEQUENCE [LARGE SCALE GENOMIC DNA]</scope>
    <source>
        <strain evidence="21 22">JEL517</strain>
    </source>
</reference>
<dbReference type="InterPro" id="IPR016197">
    <property type="entry name" value="Chromo-like_dom_sf"/>
</dbReference>
<dbReference type="Gene3D" id="3.40.630.30">
    <property type="match status" value="1"/>
</dbReference>
<evidence type="ECO:0000256" key="12">
    <source>
        <dbReference type="ARBA" id="ARBA00023242"/>
    </source>
</evidence>
<keyword evidence="22" id="KW-1185">Reference proteome</keyword>
<feature type="active site" description="Proton donor/acceptor" evidence="18">
    <location>
        <position position="472"/>
    </location>
</feature>
<dbReference type="STRING" id="1806994.A0A507BS43"/>
<comment type="function">
    <text evidence="13">Catalytic component of the NuA4 histone acetyltransferase (HAT) complex which is involved in epigenetic transcriptional activation of selected genes principally by acetylation of nucleosomal histones H4, H3, H2B, H2A and H2A variant H2A.Z. Acetylates histone H4 to form H4K5ac, H4K8ac, H4K12ac and H4K16ac, histone H3 to form H3K14ac, and histone H2A to form H2AK4ac and H2AK7ac. The NuA4 complex is involved in the DNA damage response and is required for chromosome segregation. The NuA4 complex plays a direct role in repair of DNA double-strand breaks (DSBs) through homologous recombination. Recruitment to promoters depends on H3K4me. Also acetylates non-histone proteins. In addition to protein acetyltransferase, can use different acyl-CoA substrates, such as 2-hydroxyisobutanoyl-CoA (2-hydroxyisobutyryl-CoA) or (2E)-butenoyl-CoA (crotonyl-CoA), and is able to mediate protein 2-hydroxyisobutyrylation and crotonylation, respectively.</text>
</comment>
<evidence type="ECO:0000256" key="18">
    <source>
        <dbReference type="PIRSR" id="PIRSR602717-51"/>
    </source>
</evidence>
<dbReference type="FunFam" id="3.40.630.30:FF:000002">
    <property type="entry name" value="Histone acetyltransferase"/>
    <property type="match status" value="1"/>
</dbReference>
<feature type="domain" description="MYST-type HAT" evidence="20">
    <location>
        <begin position="297"/>
        <end position="570"/>
    </location>
</feature>
<dbReference type="InterPro" id="IPR050603">
    <property type="entry name" value="MYST_HAT"/>
</dbReference>
<keyword evidence="4" id="KW-0808">Transferase</keyword>
<evidence type="ECO:0000256" key="9">
    <source>
        <dbReference type="ARBA" id="ARBA00023159"/>
    </source>
</evidence>
<feature type="compositionally biased region" description="Low complexity" evidence="19">
    <location>
        <begin position="121"/>
        <end position="150"/>
    </location>
</feature>
<dbReference type="Pfam" id="PF17772">
    <property type="entry name" value="zf-MYST"/>
    <property type="match status" value="1"/>
</dbReference>
<dbReference type="PROSITE" id="PS51726">
    <property type="entry name" value="MYST_HAT"/>
    <property type="match status" value="1"/>
</dbReference>
<evidence type="ECO:0000313" key="21">
    <source>
        <dbReference type="EMBL" id="TPX32460.1"/>
    </source>
</evidence>
<dbReference type="InterPro" id="IPR002717">
    <property type="entry name" value="HAT_MYST-type"/>
</dbReference>
<dbReference type="Gene3D" id="3.30.60.60">
    <property type="entry name" value="N-acetyl transferase-like"/>
    <property type="match status" value="1"/>
</dbReference>
<feature type="compositionally biased region" description="Low complexity" evidence="19">
    <location>
        <begin position="92"/>
        <end position="113"/>
    </location>
</feature>
<keyword evidence="9" id="KW-0010">Activator</keyword>
<comment type="catalytic activity">
    <reaction evidence="16">
        <text>L-lysyl-[protein] + acetyl-CoA = N(6)-acetyl-L-lysyl-[protein] + CoA + H(+)</text>
        <dbReference type="Rhea" id="RHEA:45948"/>
        <dbReference type="Rhea" id="RHEA-COMP:9752"/>
        <dbReference type="Rhea" id="RHEA-COMP:10731"/>
        <dbReference type="ChEBI" id="CHEBI:15378"/>
        <dbReference type="ChEBI" id="CHEBI:29969"/>
        <dbReference type="ChEBI" id="CHEBI:57287"/>
        <dbReference type="ChEBI" id="CHEBI:57288"/>
        <dbReference type="ChEBI" id="CHEBI:61930"/>
    </reaction>
    <physiologicalReaction direction="left-to-right" evidence="16">
        <dbReference type="Rhea" id="RHEA:45949"/>
    </physiologicalReaction>
</comment>
<protein>
    <recommendedName>
        <fullName evidence="3">histone acetyltransferase</fullName>
        <ecNumber evidence="3">2.3.1.48</ecNumber>
    </recommendedName>
</protein>
<feature type="compositionally biased region" description="Acidic residues" evidence="19">
    <location>
        <begin position="207"/>
        <end position="216"/>
    </location>
</feature>
<dbReference type="Gene3D" id="1.10.10.10">
    <property type="entry name" value="Winged helix-like DNA-binding domain superfamily/Winged helix DNA-binding domain"/>
    <property type="match status" value="1"/>
</dbReference>
<evidence type="ECO:0000256" key="11">
    <source>
        <dbReference type="ARBA" id="ARBA00023204"/>
    </source>
</evidence>
<dbReference type="PANTHER" id="PTHR10615:SF218">
    <property type="entry name" value="HISTONE ACETYLTRANSFERASE ESA1"/>
    <property type="match status" value="1"/>
</dbReference>
<dbReference type="GO" id="GO:0006357">
    <property type="term" value="P:regulation of transcription by RNA polymerase II"/>
    <property type="evidence" value="ECO:0007669"/>
    <property type="project" value="TreeGrafter"/>
</dbReference>
<dbReference type="Pfam" id="PF01853">
    <property type="entry name" value="MOZ_SAS"/>
    <property type="match status" value="1"/>
</dbReference>
<keyword evidence="10" id="KW-0804">Transcription</keyword>
<dbReference type="GO" id="GO:0005634">
    <property type="term" value="C:nucleus"/>
    <property type="evidence" value="ECO:0007669"/>
    <property type="project" value="UniProtKB-SubCell"/>
</dbReference>
<feature type="compositionally biased region" description="Basic and acidic residues" evidence="19">
    <location>
        <begin position="252"/>
        <end position="265"/>
    </location>
</feature>
<evidence type="ECO:0000256" key="13">
    <source>
        <dbReference type="ARBA" id="ARBA00045805"/>
    </source>
</evidence>
<evidence type="ECO:0000256" key="3">
    <source>
        <dbReference type="ARBA" id="ARBA00013184"/>
    </source>
</evidence>
<dbReference type="SUPFAM" id="SSF54160">
    <property type="entry name" value="Chromo domain-like"/>
    <property type="match status" value="1"/>
</dbReference>
<comment type="subcellular location">
    <subcellularLocation>
        <location evidence="1">Nucleus</location>
    </subcellularLocation>
</comment>
<comment type="catalytic activity">
    <reaction evidence="14">
        <text>2-hydroxyisobutanoyl-CoA + L-lysyl-[protein] = N(6)-(2-hydroxyisobutanoyl)-L-lysyl-[protein] + CoA + H(+)</text>
        <dbReference type="Rhea" id="RHEA:24180"/>
        <dbReference type="Rhea" id="RHEA-COMP:9752"/>
        <dbReference type="Rhea" id="RHEA-COMP:15921"/>
        <dbReference type="ChEBI" id="CHEBI:15378"/>
        <dbReference type="ChEBI" id="CHEBI:29969"/>
        <dbReference type="ChEBI" id="CHEBI:57287"/>
        <dbReference type="ChEBI" id="CHEBI:131780"/>
        <dbReference type="ChEBI" id="CHEBI:144968"/>
    </reaction>
    <physiologicalReaction direction="left-to-right" evidence="14">
        <dbReference type="Rhea" id="RHEA:24181"/>
    </physiologicalReaction>
</comment>
<dbReference type="EC" id="2.3.1.48" evidence="3"/>
<comment type="similarity">
    <text evidence="2">Belongs to the MYST (SAS/MOZ) family.</text>
</comment>
<organism evidence="21 22">
    <name type="scientific">Synchytrium microbalum</name>
    <dbReference type="NCBI Taxonomy" id="1806994"/>
    <lineage>
        <taxon>Eukaryota</taxon>
        <taxon>Fungi</taxon>
        <taxon>Fungi incertae sedis</taxon>
        <taxon>Chytridiomycota</taxon>
        <taxon>Chytridiomycota incertae sedis</taxon>
        <taxon>Chytridiomycetes</taxon>
        <taxon>Synchytriales</taxon>
        <taxon>Synchytriaceae</taxon>
        <taxon>Synchytrium</taxon>
    </lineage>
</organism>
<dbReference type="GO" id="GO:0003712">
    <property type="term" value="F:transcription coregulator activity"/>
    <property type="evidence" value="ECO:0007669"/>
    <property type="project" value="TreeGrafter"/>
</dbReference>
<evidence type="ECO:0000259" key="20">
    <source>
        <dbReference type="PROSITE" id="PS51726"/>
    </source>
</evidence>
<dbReference type="InterPro" id="IPR016181">
    <property type="entry name" value="Acyl_CoA_acyltransferase"/>
</dbReference>
<name>A0A507BS43_9FUNG</name>
<comment type="catalytic activity">
    <reaction evidence="17">
        <text>L-lysyl-[histone] + acetyl-CoA = N(6)-acetyl-L-lysyl-[histone] + CoA + H(+)</text>
        <dbReference type="Rhea" id="RHEA:21992"/>
        <dbReference type="Rhea" id="RHEA-COMP:9845"/>
        <dbReference type="Rhea" id="RHEA-COMP:11338"/>
        <dbReference type="ChEBI" id="CHEBI:15378"/>
        <dbReference type="ChEBI" id="CHEBI:29969"/>
        <dbReference type="ChEBI" id="CHEBI:57287"/>
        <dbReference type="ChEBI" id="CHEBI:57288"/>
        <dbReference type="ChEBI" id="CHEBI:61930"/>
        <dbReference type="EC" id="2.3.1.48"/>
    </reaction>
    <physiologicalReaction direction="left-to-right" evidence="17">
        <dbReference type="Rhea" id="RHEA:21993"/>
    </physiologicalReaction>
</comment>
<evidence type="ECO:0000256" key="5">
    <source>
        <dbReference type="ARBA" id="ARBA00022763"/>
    </source>
</evidence>
<dbReference type="GO" id="GO:0000785">
    <property type="term" value="C:chromatin"/>
    <property type="evidence" value="ECO:0007669"/>
    <property type="project" value="TreeGrafter"/>
</dbReference>
<dbReference type="AlphaFoldDB" id="A0A507BS43"/>
<evidence type="ECO:0000256" key="4">
    <source>
        <dbReference type="ARBA" id="ARBA00022679"/>
    </source>
</evidence>
<dbReference type="GO" id="GO:0106226">
    <property type="term" value="F:peptide 2-hydroxyisobutyryltransferase activity"/>
    <property type="evidence" value="ECO:0007669"/>
    <property type="project" value="RHEA"/>
</dbReference>
<comment type="catalytic activity">
    <reaction evidence="15">
        <text>(2E)-butenoyl-CoA + L-lysyl-[protein] = N(6)-(2E)-butenoyl-L-lysyl-[protein] + CoA + H(+)</text>
        <dbReference type="Rhea" id="RHEA:53908"/>
        <dbReference type="Rhea" id="RHEA-COMP:9752"/>
        <dbReference type="Rhea" id="RHEA-COMP:13707"/>
        <dbReference type="ChEBI" id="CHEBI:15378"/>
        <dbReference type="ChEBI" id="CHEBI:29969"/>
        <dbReference type="ChEBI" id="CHEBI:57287"/>
        <dbReference type="ChEBI" id="CHEBI:57332"/>
        <dbReference type="ChEBI" id="CHEBI:137954"/>
    </reaction>
    <physiologicalReaction direction="left-to-right" evidence="15">
        <dbReference type="Rhea" id="RHEA:53909"/>
    </physiologicalReaction>
</comment>
<evidence type="ECO:0000256" key="19">
    <source>
        <dbReference type="SAM" id="MobiDB-lite"/>
    </source>
</evidence>
<dbReference type="Pfam" id="PF11717">
    <property type="entry name" value="Tudor-knot"/>
    <property type="match status" value="1"/>
</dbReference>
<sequence>MADVIAALESIVVGDFVTIEKTSGRGEKTQQRAEILSIRNPLSGGGPEYYVHYDGFNKRLDEWVLWKKLNLDSVEHSKGGSTTSGGHGTNVAAASATKNKSSPPSKASAITKSGSSDAPTVVVSQRQPSSSSSSKQAAAAVAPAMAVTPSKDTKKRKRLSGLNRKSASPEAGDNDDVESVTNGKSSSGKENRKLKYDTPIAVAGPDVDMEDVESVDTEPVKTRGSKSNTRSKDKDDDEDNDVNMEDANENNDGTKDGAGEDTVKNDDDEEDETFSKEKELEKLRTGGSMTQSIGEVSRVKNINRIIMGKHEVDTWYFSPYPEEFAGDCLYICEFCLEFAISTRAFERHRQKCTLHHPPGNEIYRKHDISFWEIDGRKQKKYCRNLCLLSKLFLDHKTLYYDVDPFLFYLMTNTDETGCHLLGYFSKEKQSSEEYNVACILTLPQYQRMGYGKMLISFSYELSKIEGKAGSPEKPLSDLGLLSYRKYWTDIIIEKLYQIRPKGEISIHELSQQTSITPDDILSTLHSLDLLKFYRNSYVFFLTQKNIEYAEKNMKKVSKNRVEKDFIDWTPPKFQPSQLRFL</sequence>
<dbReference type="GO" id="GO:0140064">
    <property type="term" value="F:peptide crotonyltransferase activity"/>
    <property type="evidence" value="ECO:0007669"/>
    <property type="project" value="RHEA"/>
</dbReference>
<evidence type="ECO:0000256" key="7">
    <source>
        <dbReference type="ARBA" id="ARBA00022990"/>
    </source>
</evidence>
<comment type="caution">
    <text evidence="21">The sequence shown here is derived from an EMBL/GenBank/DDBJ whole genome shotgun (WGS) entry which is preliminary data.</text>
</comment>
<dbReference type="Proteomes" id="UP000319731">
    <property type="component" value="Unassembled WGS sequence"/>
</dbReference>
<accession>A0A507BS43</accession>
<dbReference type="GO" id="GO:0003682">
    <property type="term" value="F:chromatin binding"/>
    <property type="evidence" value="ECO:0007669"/>
    <property type="project" value="TreeGrafter"/>
</dbReference>
<keyword evidence="11" id="KW-0234">DNA repair</keyword>
<dbReference type="Gene3D" id="2.30.30.140">
    <property type="match status" value="1"/>
</dbReference>
<evidence type="ECO:0000256" key="2">
    <source>
        <dbReference type="ARBA" id="ARBA00010107"/>
    </source>
</evidence>
<evidence type="ECO:0000256" key="10">
    <source>
        <dbReference type="ARBA" id="ARBA00023163"/>
    </source>
</evidence>
<dbReference type="FunFam" id="3.30.60.60:FF:000001">
    <property type="entry name" value="Histone acetyltransferase"/>
    <property type="match status" value="1"/>
</dbReference>
<evidence type="ECO:0000256" key="15">
    <source>
        <dbReference type="ARBA" id="ARBA00047752"/>
    </source>
</evidence>
<proteinExistence type="inferred from homology"/>
<evidence type="ECO:0000256" key="6">
    <source>
        <dbReference type="ARBA" id="ARBA00022853"/>
    </source>
</evidence>